<evidence type="ECO:0000256" key="2">
    <source>
        <dbReference type="ARBA" id="ARBA00007131"/>
    </source>
</evidence>
<dbReference type="InterPro" id="IPR005474">
    <property type="entry name" value="Transketolase_N"/>
</dbReference>
<evidence type="ECO:0000313" key="6">
    <source>
        <dbReference type="Proteomes" id="UP000247483"/>
    </source>
</evidence>
<dbReference type="InterPro" id="IPR029061">
    <property type="entry name" value="THDP-binding"/>
</dbReference>
<dbReference type="Proteomes" id="UP000247483">
    <property type="component" value="Unassembled WGS sequence"/>
</dbReference>
<evidence type="ECO:0000259" key="4">
    <source>
        <dbReference type="Pfam" id="PF00456"/>
    </source>
</evidence>
<dbReference type="EMBL" id="QGLP01000005">
    <property type="protein sequence ID" value="PXZ04579.1"/>
    <property type="molecule type" value="Genomic_DNA"/>
</dbReference>
<organism evidence="5 6">
    <name type="scientific">Gilliamella apicola</name>
    <dbReference type="NCBI Taxonomy" id="1196095"/>
    <lineage>
        <taxon>Bacteria</taxon>
        <taxon>Pseudomonadati</taxon>
        <taxon>Pseudomonadota</taxon>
        <taxon>Gammaproteobacteria</taxon>
        <taxon>Orbales</taxon>
        <taxon>Orbaceae</taxon>
        <taxon>Gilliamella</taxon>
    </lineage>
</organism>
<proteinExistence type="inferred from homology"/>
<reference evidence="5 6" key="1">
    <citation type="submission" date="2018-05" db="EMBL/GenBank/DDBJ databases">
        <title>Reference genomes for bee gut microbiota database.</title>
        <authorList>
            <person name="Ellegaard K.M."/>
        </authorList>
    </citation>
    <scope>NUCLEOTIDE SEQUENCE [LARGE SCALE GENOMIC DNA]</scope>
    <source>
        <strain evidence="5 6">ESL0177</strain>
    </source>
</reference>
<dbReference type="AlphaFoldDB" id="A0A2V4DYJ1"/>
<protein>
    <submittedName>
        <fullName evidence="5">Transketolase</fullName>
    </submittedName>
</protein>
<dbReference type="RefSeq" id="WP_110423865.1">
    <property type="nucleotide sequence ID" value="NZ_QGLP01000005.1"/>
</dbReference>
<comment type="caution">
    <text evidence="5">The sequence shown here is derived from an EMBL/GenBank/DDBJ whole genome shotgun (WGS) entry which is preliminary data.</text>
</comment>
<dbReference type="Gene3D" id="3.40.50.970">
    <property type="match status" value="1"/>
</dbReference>
<dbReference type="CDD" id="cd02012">
    <property type="entry name" value="TPP_TK"/>
    <property type="match status" value="1"/>
</dbReference>
<accession>A0A2V4DYJ1</accession>
<comment type="similarity">
    <text evidence="2">Belongs to the transketolase family.</text>
</comment>
<dbReference type="PANTHER" id="PTHR47514">
    <property type="entry name" value="TRANSKETOLASE N-TERMINAL SECTION-RELATED"/>
    <property type="match status" value="1"/>
</dbReference>
<feature type="domain" description="Transketolase N-terminal" evidence="4">
    <location>
        <begin position="13"/>
        <end position="255"/>
    </location>
</feature>
<evidence type="ECO:0000256" key="1">
    <source>
        <dbReference type="ARBA" id="ARBA00001964"/>
    </source>
</evidence>
<sequence>MNIEQLKTSAKQARRDIVTMIYRSGAGHPGGALSITDIMTYLYHNEINFNQSPRARLVMSKGHAVAIQYALLKQLGFIKDEEMSTFRNLNSRLQGHPNIKTVPQLDANTGLLGQGLSIALGMAAAKKLNNDPNKVYAIIGDGEMHEGQIWEALQQAAHMQMDNLVAVIDYNKLSSHDEVNSVCRLEPLADKLRVFGWHVIELTDGNDMQQVVDGFALARHYKGKPIAILAHTIKGKGVSFMENNGDWHSKTPTDVEYKQAMEDLQ</sequence>
<keyword evidence="3" id="KW-0786">Thiamine pyrophosphate</keyword>
<name>A0A2V4DYJ1_9GAMM</name>
<dbReference type="SUPFAM" id="SSF52518">
    <property type="entry name" value="Thiamin diphosphate-binding fold (THDP-binding)"/>
    <property type="match status" value="1"/>
</dbReference>
<dbReference type="PANTHER" id="PTHR47514:SF1">
    <property type="entry name" value="TRANSKETOLASE N-TERMINAL SECTION-RELATED"/>
    <property type="match status" value="1"/>
</dbReference>
<comment type="cofactor">
    <cofactor evidence="1">
        <name>thiamine diphosphate</name>
        <dbReference type="ChEBI" id="CHEBI:58937"/>
    </cofactor>
</comment>
<dbReference type="Pfam" id="PF00456">
    <property type="entry name" value="Transketolase_N"/>
    <property type="match status" value="1"/>
</dbReference>
<gene>
    <name evidence="5" type="ORF">DKK79_09530</name>
</gene>
<evidence type="ECO:0000313" key="5">
    <source>
        <dbReference type="EMBL" id="PXZ04579.1"/>
    </source>
</evidence>
<evidence type="ECO:0000256" key="3">
    <source>
        <dbReference type="ARBA" id="ARBA00023052"/>
    </source>
</evidence>